<dbReference type="InterPro" id="IPR002364">
    <property type="entry name" value="Quin_OxRdtase/zeta-crystal_CS"/>
</dbReference>
<organism evidence="5 6">
    <name type="scientific">Polysphondylium violaceum</name>
    <dbReference type="NCBI Taxonomy" id="133409"/>
    <lineage>
        <taxon>Eukaryota</taxon>
        <taxon>Amoebozoa</taxon>
        <taxon>Evosea</taxon>
        <taxon>Eumycetozoa</taxon>
        <taxon>Dictyostelia</taxon>
        <taxon>Dictyosteliales</taxon>
        <taxon>Dictyosteliaceae</taxon>
        <taxon>Polysphondylium</taxon>
    </lineage>
</organism>
<dbReference type="GO" id="GO:0008270">
    <property type="term" value="F:zinc ion binding"/>
    <property type="evidence" value="ECO:0007669"/>
    <property type="project" value="InterPro"/>
</dbReference>
<proteinExistence type="predicted"/>
<dbReference type="InterPro" id="IPR036291">
    <property type="entry name" value="NAD(P)-bd_dom_sf"/>
</dbReference>
<dbReference type="Pfam" id="PF00107">
    <property type="entry name" value="ADH_zinc_N"/>
    <property type="match status" value="1"/>
</dbReference>
<evidence type="ECO:0000256" key="2">
    <source>
        <dbReference type="ARBA" id="ARBA00023002"/>
    </source>
</evidence>
<dbReference type="AlphaFoldDB" id="A0A8J4V5B1"/>
<keyword evidence="1" id="KW-0521">NADP</keyword>
<evidence type="ECO:0000256" key="3">
    <source>
        <dbReference type="ARBA" id="ARBA00070796"/>
    </source>
</evidence>
<dbReference type="CDD" id="cd05286">
    <property type="entry name" value="QOR2"/>
    <property type="match status" value="1"/>
</dbReference>
<dbReference type="EMBL" id="AJWJ01000014">
    <property type="protein sequence ID" value="KAF2077983.1"/>
    <property type="molecule type" value="Genomic_DNA"/>
</dbReference>
<accession>A0A8J4V5B1</accession>
<name>A0A8J4V5B1_9MYCE</name>
<dbReference type="Gene3D" id="3.90.180.10">
    <property type="entry name" value="Medium-chain alcohol dehydrogenases, catalytic domain"/>
    <property type="match status" value="1"/>
</dbReference>
<dbReference type="GO" id="GO:0005829">
    <property type="term" value="C:cytosol"/>
    <property type="evidence" value="ECO:0007669"/>
    <property type="project" value="TreeGrafter"/>
</dbReference>
<dbReference type="SMART" id="SM00829">
    <property type="entry name" value="PKS_ER"/>
    <property type="match status" value="1"/>
</dbReference>
<protein>
    <recommendedName>
        <fullName evidence="3">Probable quinone oxidoreductase</fullName>
    </recommendedName>
</protein>
<dbReference type="Pfam" id="PF08240">
    <property type="entry name" value="ADH_N"/>
    <property type="match status" value="1"/>
</dbReference>
<evidence type="ECO:0000313" key="5">
    <source>
        <dbReference type="EMBL" id="KAF2077983.1"/>
    </source>
</evidence>
<dbReference type="InterPro" id="IPR047618">
    <property type="entry name" value="QOR-like"/>
</dbReference>
<evidence type="ECO:0000313" key="6">
    <source>
        <dbReference type="Proteomes" id="UP000695562"/>
    </source>
</evidence>
<sequence length="354" mass="38650">MFSNTRNLLYCFAKNSNNTKNTLIDKMMKAIRCHKNGGVEEMKYEDIPIPSIGKDNEVLIKNEFIGVNFIDTYHRSGLYKLEAPFQLGREGSGVVSAVGAGVTSFKVGDRVCYFSPNSYAQYTLVPQANVYAIPENVGFKEAAAYPLQGMTAQYLIKSTFKLDASHTCLIQAGAGGLGQLLIQMAKNVGATVITTVSNKEKEDIAKSMGADHVINYTEHPEFASIVKQLTKDGKGVDVVYDGVGKATWQQSMLSLKPLGMLCLVGNASGPVPPIDPLMLSANGSLFVTRATLFDYLREPGSLQARLKDVFDWVSQGKLKQTIQDIIPLQDAAKAHTILESRQTKGKVLLEPSKE</sequence>
<reference evidence="5" key="1">
    <citation type="submission" date="2020-01" db="EMBL/GenBank/DDBJ databases">
        <title>Development of genomics and gene disruption for Polysphondylium violaceum indicates a role for the polyketide synthase stlB in stalk morphogenesis.</title>
        <authorList>
            <person name="Narita B."/>
            <person name="Kawabe Y."/>
            <person name="Kin K."/>
            <person name="Saito T."/>
            <person name="Gibbs R."/>
            <person name="Kuspa A."/>
            <person name="Muzny D."/>
            <person name="Queller D."/>
            <person name="Richards S."/>
            <person name="Strassman J."/>
            <person name="Sucgang R."/>
            <person name="Worley K."/>
            <person name="Schaap P."/>
        </authorList>
    </citation>
    <scope>NUCLEOTIDE SEQUENCE</scope>
    <source>
        <strain evidence="5">QSvi11</strain>
    </source>
</reference>
<dbReference type="Gene3D" id="3.40.50.720">
    <property type="entry name" value="NAD(P)-binding Rossmann-like Domain"/>
    <property type="match status" value="1"/>
</dbReference>
<dbReference type="Proteomes" id="UP000695562">
    <property type="component" value="Unassembled WGS sequence"/>
</dbReference>
<dbReference type="PANTHER" id="PTHR48106">
    <property type="entry name" value="QUINONE OXIDOREDUCTASE PIG3-RELATED"/>
    <property type="match status" value="1"/>
</dbReference>
<dbReference type="PANTHER" id="PTHR48106:SF13">
    <property type="entry name" value="QUINONE OXIDOREDUCTASE-RELATED"/>
    <property type="match status" value="1"/>
</dbReference>
<feature type="domain" description="Enoyl reductase (ER)" evidence="4">
    <location>
        <begin position="37"/>
        <end position="349"/>
    </location>
</feature>
<dbReference type="InterPro" id="IPR020843">
    <property type="entry name" value="ER"/>
</dbReference>
<dbReference type="InterPro" id="IPR011032">
    <property type="entry name" value="GroES-like_sf"/>
</dbReference>
<dbReference type="PROSITE" id="PS01162">
    <property type="entry name" value="QOR_ZETA_CRYSTAL"/>
    <property type="match status" value="1"/>
</dbReference>
<keyword evidence="6" id="KW-1185">Reference proteome</keyword>
<comment type="caution">
    <text evidence="5">The sequence shown here is derived from an EMBL/GenBank/DDBJ whole genome shotgun (WGS) entry which is preliminary data.</text>
</comment>
<dbReference type="GO" id="GO:0070402">
    <property type="term" value="F:NADPH binding"/>
    <property type="evidence" value="ECO:0007669"/>
    <property type="project" value="TreeGrafter"/>
</dbReference>
<dbReference type="OrthoDB" id="48317at2759"/>
<dbReference type="SUPFAM" id="SSF51735">
    <property type="entry name" value="NAD(P)-binding Rossmann-fold domains"/>
    <property type="match status" value="1"/>
</dbReference>
<evidence type="ECO:0000256" key="1">
    <source>
        <dbReference type="ARBA" id="ARBA00022857"/>
    </source>
</evidence>
<dbReference type="FunFam" id="3.40.50.720:FF:000053">
    <property type="entry name" value="Quinone oxidoreductase 1"/>
    <property type="match status" value="1"/>
</dbReference>
<dbReference type="SUPFAM" id="SSF50129">
    <property type="entry name" value="GroES-like"/>
    <property type="match status" value="1"/>
</dbReference>
<gene>
    <name evidence="5" type="ORF">CYY_000707</name>
</gene>
<dbReference type="InterPro" id="IPR013149">
    <property type="entry name" value="ADH-like_C"/>
</dbReference>
<dbReference type="InterPro" id="IPR013154">
    <property type="entry name" value="ADH-like_N"/>
</dbReference>
<keyword evidence="2" id="KW-0560">Oxidoreductase</keyword>
<dbReference type="GO" id="GO:0003960">
    <property type="term" value="F:quinone reductase (NADPH) activity"/>
    <property type="evidence" value="ECO:0007669"/>
    <property type="project" value="InterPro"/>
</dbReference>
<evidence type="ECO:0000259" key="4">
    <source>
        <dbReference type="SMART" id="SM00829"/>
    </source>
</evidence>
<dbReference type="GO" id="GO:0035925">
    <property type="term" value="F:mRNA 3'-UTR AU-rich region binding"/>
    <property type="evidence" value="ECO:0007669"/>
    <property type="project" value="TreeGrafter"/>
</dbReference>